<dbReference type="GO" id="GO:0055085">
    <property type="term" value="P:transmembrane transport"/>
    <property type="evidence" value="ECO:0007669"/>
    <property type="project" value="TreeGrafter"/>
</dbReference>
<evidence type="ECO:0000256" key="2">
    <source>
        <dbReference type="ARBA" id="ARBA00009773"/>
    </source>
</evidence>
<dbReference type="Proteomes" id="UP000238823">
    <property type="component" value="Unassembled WGS sequence"/>
</dbReference>
<dbReference type="Pfam" id="PF01594">
    <property type="entry name" value="AI-2E_transport"/>
    <property type="match status" value="1"/>
</dbReference>
<feature type="transmembrane region" description="Helical" evidence="6">
    <location>
        <begin position="129"/>
        <end position="152"/>
    </location>
</feature>
<dbReference type="EMBL" id="PVNL01000106">
    <property type="protein sequence ID" value="PRQ03890.1"/>
    <property type="molecule type" value="Genomic_DNA"/>
</dbReference>
<keyword evidence="5 6" id="KW-0472">Membrane</keyword>
<feature type="transmembrane region" description="Helical" evidence="6">
    <location>
        <begin position="290"/>
        <end position="315"/>
    </location>
</feature>
<gene>
    <name evidence="7" type="ORF">ENSA7_51810</name>
</gene>
<protein>
    <recommendedName>
        <fullName evidence="9">Pheromone autoinducer 2 transporter</fullName>
    </recommendedName>
</protein>
<evidence type="ECO:0000256" key="5">
    <source>
        <dbReference type="ARBA" id="ARBA00023136"/>
    </source>
</evidence>
<evidence type="ECO:0000256" key="1">
    <source>
        <dbReference type="ARBA" id="ARBA00004141"/>
    </source>
</evidence>
<comment type="subcellular location">
    <subcellularLocation>
        <location evidence="1">Membrane</location>
        <topology evidence="1">Multi-pass membrane protein</topology>
    </subcellularLocation>
</comment>
<sequence length="333" mass="35735">MIAVAVVAFASVILVLVGLAWTAILTIFGGVLIGVLLDGIAQKIADWTRMPRLLALALVLLAMLGATIGVLIWIGPALAEHFEGLRQQITITWQALRSWLQARTWGSRLYAELSNMEIQSLLTPRFGGFLSTTVGTIGALLLIAVFGLYFAVDPTLYLRGTARLFPPDRRDRVLDLFRAIGRALRSWFVGRFLSMVVVGAGTAIGLWAVGVPLALPLGILAGVLSFVPNLGPMISAVPGVLVGLSVDPRTALWALLVYVGVQIIESYVITPLIQQRVVSMPPALLLAFQLLMGLSGGIIGLFMATPLLVAIVVVVQSLYLRDALHDDVRVIGE</sequence>
<feature type="transmembrane region" description="Helical" evidence="6">
    <location>
        <begin position="215"/>
        <end position="244"/>
    </location>
</feature>
<evidence type="ECO:0000256" key="6">
    <source>
        <dbReference type="SAM" id="Phobius"/>
    </source>
</evidence>
<comment type="caution">
    <text evidence="7">The sequence shown here is derived from an EMBL/GenBank/DDBJ whole genome shotgun (WGS) entry which is preliminary data.</text>
</comment>
<dbReference type="GO" id="GO:0016020">
    <property type="term" value="C:membrane"/>
    <property type="evidence" value="ECO:0007669"/>
    <property type="project" value="UniProtKB-SubCell"/>
</dbReference>
<evidence type="ECO:0008006" key="9">
    <source>
        <dbReference type="Google" id="ProtNLM"/>
    </source>
</evidence>
<comment type="similarity">
    <text evidence="2">Belongs to the autoinducer-2 exporter (AI-2E) (TC 2.A.86) family.</text>
</comment>
<dbReference type="InterPro" id="IPR002549">
    <property type="entry name" value="AI-2E-like"/>
</dbReference>
<organism evidence="7 8">
    <name type="scientific">Enhygromyxa salina</name>
    <dbReference type="NCBI Taxonomy" id="215803"/>
    <lineage>
        <taxon>Bacteria</taxon>
        <taxon>Pseudomonadati</taxon>
        <taxon>Myxococcota</taxon>
        <taxon>Polyangia</taxon>
        <taxon>Nannocystales</taxon>
        <taxon>Nannocystaceae</taxon>
        <taxon>Enhygromyxa</taxon>
    </lineage>
</organism>
<keyword evidence="4 6" id="KW-1133">Transmembrane helix</keyword>
<feature type="transmembrane region" description="Helical" evidence="6">
    <location>
        <begin position="251"/>
        <end position="270"/>
    </location>
</feature>
<dbReference type="PANTHER" id="PTHR21716">
    <property type="entry name" value="TRANSMEMBRANE PROTEIN"/>
    <property type="match status" value="1"/>
</dbReference>
<feature type="transmembrane region" description="Helical" evidence="6">
    <location>
        <begin position="53"/>
        <end position="74"/>
    </location>
</feature>
<proteinExistence type="inferred from homology"/>
<dbReference type="PANTHER" id="PTHR21716:SF62">
    <property type="entry name" value="TRANSPORT PROTEIN YDBI-RELATED"/>
    <property type="match status" value="1"/>
</dbReference>
<feature type="transmembrane region" description="Helical" evidence="6">
    <location>
        <begin position="188"/>
        <end position="209"/>
    </location>
</feature>
<reference evidence="7 8" key="1">
    <citation type="submission" date="2018-03" db="EMBL/GenBank/DDBJ databases">
        <title>Draft Genome Sequences of the Obligatory Marine Myxobacteria Enhygromyxa salina SWB007.</title>
        <authorList>
            <person name="Poehlein A."/>
            <person name="Moghaddam J.A."/>
            <person name="Harms H."/>
            <person name="Alanjari M."/>
            <person name="Koenig G.M."/>
            <person name="Daniel R."/>
            <person name="Schaeberle T.F."/>
        </authorList>
    </citation>
    <scope>NUCLEOTIDE SEQUENCE [LARGE SCALE GENOMIC DNA]</scope>
    <source>
        <strain evidence="7 8">SWB007</strain>
    </source>
</reference>
<accession>A0A2S9YFJ8</accession>
<evidence type="ECO:0000313" key="8">
    <source>
        <dbReference type="Proteomes" id="UP000238823"/>
    </source>
</evidence>
<feature type="transmembrane region" description="Helical" evidence="6">
    <location>
        <begin position="12"/>
        <end position="41"/>
    </location>
</feature>
<name>A0A2S9YFJ8_9BACT</name>
<evidence type="ECO:0000256" key="3">
    <source>
        <dbReference type="ARBA" id="ARBA00022692"/>
    </source>
</evidence>
<evidence type="ECO:0000313" key="7">
    <source>
        <dbReference type="EMBL" id="PRQ03890.1"/>
    </source>
</evidence>
<evidence type="ECO:0000256" key="4">
    <source>
        <dbReference type="ARBA" id="ARBA00022989"/>
    </source>
</evidence>
<keyword evidence="3 6" id="KW-0812">Transmembrane</keyword>
<dbReference type="AlphaFoldDB" id="A0A2S9YFJ8"/>